<dbReference type="PATRIC" id="fig|1003181.4.peg.6914"/>
<accession>A0A176RTS5</accession>
<protein>
    <submittedName>
        <fullName evidence="3">Abortive infection phage resistance protein</fullName>
    </submittedName>
</protein>
<feature type="non-terminal residue" evidence="3">
    <location>
        <position position="508"/>
    </location>
</feature>
<gene>
    <name evidence="3" type="ORF">THIOM_005219</name>
</gene>
<dbReference type="Pfam" id="PF10592">
    <property type="entry name" value="AIPR"/>
    <property type="match status" value="1"/>
</dbReference>
<comment type="caution">
    <text evidence="3">The sequence shown here is derived from an EMBL/GenBank/DDBJ whole genome shotgun (WGS) entry which is preliminary data.</text>
</comment>
<dbReference type="EMBL" id="LUTY01002917">
    <property type="protein sequence ID" value="OAD19162.1"/>
    <property type="molecule type" value="Genomic_DNA"/>
</dbReference>
<dbReference type="AlphaFoldDB" id="A0A176RTS5"/>
<dbReference type="Proteomes" id="UP000076962">
    <property type="component" value="Unassembled WGS sequence"/>
</dbReference>
<keyword evidence="4" id="KW-1185">Reference proteome</keyword>
<evidence type="ECO:0000313" key="4">
    <source>
        <dbReference type="Proteomes" id="UP000076962"/>
    </source>
</evidence>
<proteinExistence type="predicted"/>
<evidence type="ECO:0000259" key="2">
    <source>
        <dbReference type="Pfam" id="PF10592"/>
    </source>
</evidence>
<name>A0A176RTS5_9GAMM</name>
<evidence type="ECO:0000256" key="1">
    <source>
        <dbReference type="SAM" id="MobiDB-lite"/>
    </source>
</evidence>
<dbReference type="InterPro" id="IPR018891">
    <property type="entry name" value="AIPR_C"/>
</dbReference>
<sequence length="508" mass="57374">MTINMGIIGQRVKHIAKQYKNNIQQQLNTTKQDENFLNSVAFVLLCIQIVLDKSPEEAIDSLTEGGNDAGIDGLHIGDLQDDEFTVTIFQGKYQRKLEGTSHFPENAVVKLLVTLKALFDPDKTLNFNPQLQLRIEEIRALVLDGYRPNVRVMLCNNGLPWKQEAQQYIDAAGFGNQVSWFHINHERLVQLLLQPKSISDKLQLVGEAVVEEFNYRRVLIGKISVNEIKNLFDRYGDNLLERNLRRYLGLHHNRVNQEIRESLLKPEKRPNFYFYNNGITMICSQFRYNALQHQNYSVKIDNLQIINGGQTCMTIANTLRELPDDDFEAAFVLLRLYELEDLNQALLYEITKATNSQTPVDLRDYRSNDDIQRKLEIAAKDLGYEYKRKRDAVLNGTSNIIPATVAAKAVFAIWRRKPYLVPFREREIFGNGGNAGIVILQVRDHYDANLSIIYRGGADGKAGQPAPGGQGGNPGKRVRLSSAQPGAKGPDGKTAQNGHQGKGGKVQL</sequence>
<feature type="region of interest" description="Disordered" evidence="1">
    <location>
        <begin position="459"/>
        <end position="508"/>
    </location>
</feature>
<reference evidence="3 4" key="1">
    <citation type="submission" date="2016-05" db="EMBL/GenBank/DDBJ databases">
        <title>Single-cell genome of chain-forming Candidatus Thiomargarita nelsonii and comparison to other large sulfur-oxidizing bacteria.</title>
        <authorList>
            <person name="Winkel M."/>
            <person name="Salman V."/>
            <person name="Woyke T."/>
            <person name="Schulz-Vogt H."/>
            <person name="Richter M."/>
            <person name="Flood B."/>
            <person name="Bailey J."/>
            <person name="Amann R."/>
            <person name="Mussmann M."/>
        </authorList>
    </citation>
    <scope>NUCLEOTIDE SEQUENCE [LARGE SCALE GENOMIC DNA]</scope>
    <source>
        <strain evidence="3 4">THI036</strain>
    </source>
</reference>
<feature type="domain" description="Abortive phage infection protein C-terminal" evidence="2">
    <location>
        <begin position="240"/>
        <end position="424"/>
    </location>
</feature>
<organism evidence="3 4">
    <name type="scientific">Candidatus Thiomargarita nelsonii</name>
    <dbReference type="NCBI Taxonomy" id="1003181"/>
    <lineage>
        <taxon>Bacteria</taxon>
        <taxon>Pseudomonadati</taxon>
        <taxon>Pseudomonadota</taxon>
        <taxon>Gammaproteobacteria</taxon>
        <taxon>Thiotrichales</taxon>
        <taxon>Thiotrichaceae</taxon>
        <taxon>Thiomargarita</taxon>
    </lineage>
</organism>
<evidence type="ECO:0000313" key="3">
    <source>
        <dbReference type="EMBL" id="OAD19162.1"/>
    </source>
</evidence>